<evidence type="ECO:0000313" key="4">
    <source>
        <dbReference type="Proteomes" id="UP001230915"/>
    </source>
</evidence>
<dbReference type="InterPro" id="IPR003675">
    <property type="entry name" value="Rce1/LyrA-like_dom"/>
</dbReference>
<dbReference type="Pfam" id="PF02517">
    <property type="entry name" value="Rce1-like"/>
    <property type="match status" value="1"/>
</dbReference>
<keyword evidence="1" id="KW-0472">Membrane</keyword>
<accession>A0ABU1A0P3</accession>
<feature type="transmembrane region" description="Helical" evidence="1">
    <location>
        <begin position="177"/>
        <end position="194"/>
    </location>
</feature>
<proteinExistence type="predicted"/>
<reference evidence="3 4" key="1">
    <citation type="submission" date="2023-08" db="EMBL/GenBank/DDBJ databases">
        <title>Mesonia sp. MT50, isolated from deep-sea sediment of the Mariana Trench.</title>
        <authorList>
            <person name="Fu H."/>
        </authorList>
    </citation>
    <scope>NUCLEOTIDE SEQUENCE [LARGE SCALE GENOMIC DNA]</scope>
    <source>
        <strain evidence="3 4">MT50</strain>
    </source>
</reference>
<evidence type="ECO:0000313" key="3">
    <source>
        <dbReference type="EMBL" id="MDQ7916558.1"/>
    </source>
</evidence>
<gene>
    <name evidence="3" type="ORF">RBU60_03145</name>
</gene>
<keyword evidence="3" id="KW-0378">Hydrolase</keyword>
<feature type="domain" description="CAAX prenyl protease 2/Lysostaphin resistance protein A-like" evidence="2">
    <location>
        <begin position="50"/>
        <end position="181"/>
    </location>
</feature>
<comment type="caution">
    <text evidence="3">The sequence shown here is derived from an EMBL/GenBank/DDBJ whole genome shotgun (WGS) entry which is preliminary data.</text>
</comment>
<evidence type="ECO:0000256" key="1">
    <source>
        <dbReference type="SAM" id="Phobius"/>
    </source>
</evidence>
<sequence>MFKKTLKNWLLKLGIASFALLILLQMVFAALGIDYPPISRDMLGENLSFGLFVILGVIVAPLFEEVAFRGFFTPQRWLRITSFIVLLIFIGLSFSYFSLALLLLYILSVYLNDRSGKKRINLLLVMNAVLFAGIHYTAQDFITSLGVVAILAQFGMGLILLWITINFGLIKAMLFHAFYNGLLMLLLFMALQYPSPEKHTAESKHLTIEYQEIPYAKSTEGSFTRKRTKDTLYLTNMRLNKANRLHIETSTLSKEDEPWVESVPFMKYDLKVYTNNKEEVNMYSEELFQLLKNEELIY</sequence>
<dbReference type="Proteomes" id="UP001230915">
    <property type="component" value="Unassembled WGS sequence"/>
</dbReference>
<feature type="transmembrane region" description="Helical" evidence="1">
    <location>
        <begin position="145"/>
        <end position="165"/>
    </location>
</feature>
<dbReference type="EC" id="3.4.-.-" evidence="3"/>
<organism evidence="3 4">
    <name type="scientific">Mesonia profundi</name>
    <dbReference type="NCBI Taxonomy" id="3070998"/>
    <lineage>
        <taxon>Bacteria</taxon>
        <taxon>Pseudomonadati</taxon>
        <taxon>Bacteroidota</taxon>
        <taxon>Flavobacteriia</taxon>
        <taxon>Flavobacteriales</taxon>
        <taxon>Flavobacteriaceae</taxon>
        <taxon>Mesonia</taxon>
    </lineage>
</organism>
<feature type="transmembrane region" description="Helical" evidence="1">
    <location>
        <begin position="48"/>
        <end position="68"/>
    </location>
</feature>
<feature type="transmembrane region" description="Helical" evidence="1">
    <location>
        <begin position="80"/>
        <end position="108"/>
    </location>
</feature>
<dbReference type="EMBL" id="JAVHUL010000005">
    <property type="protein sequence ID" value="MDQ7916558.1"/>
    <property type="molecule type" value="Genomic_DNA"/>
</dbReference>
<keyword evidence="1" id="KW-1133">Transmembrane helix</keyword>
<evidence type="ECO:0000259" key="2">
    <source>
        <dbReference type="Pfam" id="PF02517"/>
    </source>
</evidence>
<protein>
    <submittedName>
        <fullName evidence="3">CPBP family intramembrane glutamic endopeptidase</fullName>
        <ecNumber evidence="3">3.4.-.-</ecNumber>
    </submittedName>
</protein>
<dbReference type="RefSeq" id="WP_308863209.1">
    <property type="nucleotide sequence ID" value="NZ_JAVHUL010000005.1"/>
</dbReference>
<name>A0ABU1A0P3_9FLAO</name>
<feature type="transmembrane region" description="Helical" evidence="1">
    <location>
        <begin position="120"/>
        <end position="138"/>
    </location>
</feature>
<keyword evidence="1" id="KW-0812">Transmembrane</keyword>
<dbReference type="GO" id="GO:0016787">
    <property type="term" value="F:hydrolase activity"/>
    <property type="evidence" value="ECO:0007669"/>
    <property type="project" value="UniProtKB-KW"/>
</dbReference>
<keyword evidence="4" id="KW-1185">Reference proteome</keyword>